<organism evidence="4">
    <name type="scientific">Grosmannia clavigera (strain kw1407 / UAMH 11150)</name>
    <name type="common">Blue stain fungus</name>
    <name type="synonym">Graphiocladiella clavigera</name>
    <dbReference type="NCBI Taxonomy" id="655863"/>
    <lineage>
        <taxon>Eukaryota</taxon>
        <taxon>Fungi</taxon>
        <taxon>Dikarya</taxon>
        <taxon>Ascomycota</taxon>
        <taxon>Pezizomycotina</taxon>
        <taxon>Sordariomycetes</taxon>
        <taxon>Sordariomycetidae</taxon>
        <taxon>Ophiostomatales</taxon>
        <taxon>Ophiostomataceae</taxon>
        <taxon>Leptographium</taxon>
    </lineage>
</organism>
<keyword evidence="2" id="KW-1133">Transmembrane helix</keyword>
<proteinExistence type="predicted"/>
<dbReference type="HOGENOM" id="CLU_041307_1_1_1"/>
<dbReference type="Gene3D" id="1.20.58.340">
    <property type="entry name" value="Magnesium transport protein CorA, transmembrane region"/>
    <property type="match status" value="1"/>
</dbReference>
<feature type="compositionally biased region" description="Basic residues" evidence="1">
    <location>
        <begin position="1"/>
        <end position="12"/>
    </location>
</feature>
<reference evidence="3 4" key="1">
    <citation type="journal article" date="2011" name="Proc. Natl. Acad. Sci. U.S.A.">
        <title>Genome and transcriptome analyses of the mountain pine beetle-fungal symbiont Grosmannia clavigera, a lodgepole pine pathogen.</title>
        <authorList>
            <person name="DiGuistini S."/>
            <person name="Wang Y."/>
            <person name="Liao N.Y."/>
            <person name="Taylor G."/>
            <person name="Tanguay P."/>
            <person name="Feau N."/>
            <person name="Henrissat B."/>
            <person name="Chan S.K."/>
            <person name="Hesse-Orce U."/>
            <person name="Alamouti S.M."/>
            <person name="Tsui C.K.M."/>
            <person name="Docking R.T."/>
            <person name="Levasseur A."/>
            <person name="Haridas S."/>
            <person name="Robertson G."/>
            <person name="Birol I."/>
            <person name="Holt R.A."/>
            <person name="Marra M.A."/>
            <person name="Hamelin R.C."/>
            <person name="Hirst M."/>
            <person name="Jones S.J.M."/>
            <person name="Bohlmann J."/>
            <person name="Breuil C."/>
        </authorList>
    </citation>
    <scope>NUCLEOTIDE SEQUENCE [LARGE SCALE GENOMIC DNA]</scope>
    <source>
        <strain evidence="4">kw1407 / UAMH 11150</strain>
    </source>
</reference>
<protein>
    <recommendedName>
        <fullName evidence="5">Mg2+ transporter zinc transport protein</fullName>
    </recommendedName>
</protein>
<feature type="transmembrane region" description="Helical" evidence="2">
    <location>
        <begin position="371"/>
        <end position="391"/>
    </location>
</feature>
<dbReference type="GeneID" id="25980293"/>
<evidence type="ECO:0008006" key="5">
    <source>
        <dbReference type="Google" id="ProtNLM"/>
    </source>
</evidence>
<dbReference type="EMBL" id="GL629729">
    <property type="protein sequence ID" value="EFX06497.1"/>
    <property type="molecule type" value="Genomic_DNA"/>
</dbReference>
<feature type="region of interest" description="Disordered" evidence="1">
    <location>
        <begin position="1"/>
        <end position="33"/>
    </location>
</feature>
<keyword evidence="4" id="KW-1185">Reference proteome</keyword>
<feature type="compositionally biased region" description="Polar residues" evidence="1">
    <location>
        <begin position="14"/>
        <end position="24"/>
    </location>
</feature>
<evidence type="ECO:0000313" key="3">
    <source>
        <dbReference type="EMBL" id="EFX06497.1"/>
    </source>
</evidence>
<evidence type="ECO:0000313" key="4">
    <source>
        <dbReference type="Proteomes" id="UP000007796"/>
    </source>
</evidence>
<evidence type="ECO:0000256" key="2">
    <source>
        <dbReference type="SAM" id="Phobius"/>
    </source>
</evidence>
<dbReference type="RefSeq" id="XP_014175979.1">
    <property type="nucleotide sequence ID" value="XM_014320504.1"/>
</dbReference>
<keyword evidence="2" id="KW-0812">Transmembrane</keyword>
<dbReference type="STRING" id="655863.F0X7R0"/>
<accession>F0X7R0</accession>
<gene>
    <name evidence="3" type="ORF">CMQ_6818</name>
</gene>
<feature type="transmembrane region" description="Helical" evidence="2">
    <location>
        <begin position="335"/>
        <end position="359"/>
    </location>
</feature>
<dbReference type="InParanoid" id="F0X7R0"/>
<dbReference type="OrthoDB" id="5207033at2759"/>
<dbReference type="AlphaFoldDB" id="F0X7R0"/>
<dbReference type="eggNOG" id="ENOG502SMU6">
    <property type="taxonomic scope" value="Eukaryota"/>
</dbReference>
<sequence>MAFGSKRARRPRLISSTPSFSSGDRASIGEFDDADGTRAMRRKNDSLLSDERGRLANADGVRECNVCRNAFSSSFRMPELWWAPYCRRSNGHFGYEATPDENGNIAEIISWARFLIKVLDTKAQHTWCKMNVYVRWLAATQQTMVVLFDPPLDQRDRWTKLLLEQEPRNKMEDPFWVYSTLVGEIVSLQDKAVWTARTHIRKIEKKREVDQWSAEPPRPKFSSLHDLARHATHVSETLDVAMTTMASMLRHHTLFLEARQVSRPASPRPISQTVHERLLFFEHMLASLRCRSLSNKERLQNEIQLSFNVVTQYDANLSLQIGYAAKSDSRAMRTIAFLTAAFLPATFMSAIFSTSFFTYNGDAWAMSSHFWVYWAFALPLTALTCGLWYAWQRRNKTDCVGRVAGSIV</sequence>
<name>F0X7R0_GROCL</name>
<dbReference type="Proteomes" id="UP000007796">
    <property type="component" value="Unassembled WGS sequence"/>
</dbReference>
<keyword evidence="2" id="KW-0472">Membrane</keyword>
<evidence type="ECO:0000256" key="1">
    <source>
        <dbReference type="SAM" id="MobiDB-lite"/>
    </source>
</evidence>